<dbReference type="Proteomes" id="UP000249746">
    <property type="component" value="Unassembled WGS sequence"/>
</dbReference>
<evidence type="ECO:0000313" key="1">
    <source>
        <dbReference type="EMBL" id="PZT49041.1"/>
    </source>
</evidence>
<name>A0A2W6MYC8_9HELI</name>
<organism evidence="1 2">
    <name type="scientific">Helicobacter valdiviensis</name>
    <dbReference type="NCBI Taxonomy" id="1458358"/>
    <lineage>
        <taxon>Bacteria</taxon>
        <taxon>Pseudomonadati</taxon>
        <taxon>Campylobacterota</taxon>
        <taxon>Epsilonproteobacteria</taxon>
        <taxon>Campylobacterales</taxon>
        <taxon>Helicobacteraceae</taxon>
        <taxon>Helicobacter</taxon>
    </lineage>
</organism>
<dbReference type="EMBL" id="NBIU01000001">
    <property type="protein sequence ID" value="PZT49041.1"/>
    <property type="molecule type" value="Genomic_DNA"/>
</dbReference>
<sequence>MAHLYRFNVENVKGNYNTLPSHSFKSKIIHAMGKNKFWESPFAFSAFYEWNINHKIWVDLLGGDSKNVPNLRETNFGRIDTPSSLHNFLIHYHLFCPLLPIMQEYINQNLFFGLYLKLPIKDRYLDIYSKKITKDIFYRFALNLDSGKPESASKCEVQIVCKEKEYLKEFQKNFLESLNQENYILKNNKNAKGDEIVLYFTKNMALDYKEVAYQMDKLIKLTFKKLKKNKRFFVF</sequence>
<dbReference type="RefSeq" id="WP_111228791.1">
    <property type="nucleotide sequence ID" value="NZ_NBIU01000001.1"/>
</dbReference>
<keyword evidence="2" id="KW-1185">Reference proteome</keyword>
<protein>
    <submittedName>
        <fullName evidence="1">Uncharacterized protein</fullName>
    </submittedName>
</protein>
<accession>A0A2W6MYC8</accession>
<reference evidence="1 2" key="1">
    <citation type="submission" date="2017-03" db="EMBL/GenBank/DDBJ databases">
        <title>Genomic and clinical evidence uncovers the enterohepatic species Helicobacter valdiviensis as a potential human intestinal pathogen.</title>
        <authorList>
            <person name="Fresia P."/>
            <person name="Jara R."/>
            <person name="Sierra R."/>
            <person name="Ferres I."/>
            <person name="Greif G."/>
            <person name="Iraola G."/>
            <person name="Collado L."/>
        </authorList>
    </citation>
    <scope>NUCLEOTIDE SEQUENCE [LARGE SCALE GENOMIC DNA]</scope>
    <source>
        <strain evidence="1 2">WBE14</strain>
    </source>
</reference>
<comment type="caution">
    <text evidence="1">The sequence shown here is derived from an EMBL/GenBank/DDBJ whole genome shotgun (WGS) entry which is preliminary data.</text>
</comment>
<dbReference type="OrthoDB" id="7645002at2"/>
<dbReference type="AlphaFoldDB" id="A0A2W6MYC8"/>
<gene>
    <name evidence="1" type="ORF">B6S12_00135</name>
</gene>
<evidence type="ECO:0000313" key="2">
    <source>
        <dbReference type="Proteomes" id="UP000249746"/>
    </source>
</evidence>
<proteinExistence type="predicted"/>